<evidence type="ECO:0000256" key="5">
    <source>
        <dbReference type="ARBA" id="ARBA00022525"/>
    </source>
</evidence>
<feature type="domain" description="Flagellar basal-body/hook protein C-terminal" evidence="8">
    <location>
        <begin position="448"/>
        <end position="485"/>
    </location>
</feature>
<evidence type="ECO:0000256" key="6">
    <source>
        <dbReference type="ARBA" id="ARBA00023143"/>
    </source>
</evidence>
<keyword evidence="10" id="KW-0966">Cell projection</keyword>
<keyword evidence="5" id="KW-0964">Secreted</keyword>
<dbReference type="PANTHER" id="PTHR30033:SF1">
    <property type="entry name" value="FLAGELLAR HOOK-ASSOCIATED PROTEIN 1"/>
    <property type="match status" value="1"/>
</dbReference>
<keyword evidence="11" id="KW-1185">Reference proteome</keyword>
<comment type="caution">
    <text evidence="10">The sequence shown here is derived from an EMBL/GenBank/DDBJ whole genome shotgun (WGS) entry which is preliminary data.</text>
</comment>
<evidence type="ECO:0000259" key="8">
    <source>
        <dbReference type="Pfam" id="PF06429"/>
    </source>
</evidence>
<evidence type="ECO:0000313" key="10">
    <source>
        <dbReference type="EMBL" id="MFC3088742.1"/>
    </source>
</evidence>
<evidence type="ECO:0000313" key="11">
    <source>
        <dbReference type="Proteomes" id="UP001595445"/>
    </source>
</evidence>
<dbReference type="InterPro" id="IPR053927">
    <property type="entry name" value="FlgK_helical"/>
</dbReference>
<dbReference type="Pfam" id="PF00460">
    <property type="entry name" value="Flg_bb_rod"/>
    <property type="match status" value="1"/>
</dbReference>
<keyword evidence="10" id="KW-0969">Cilium</keyword>
<comment type="similarity">
    <text evidence="3">Belongs to the flagella basal body rod proteins family.</text>
</comment>
<organism evidence="10 11">
    <name type="scientific">Tabrizicola soli</name>
    <dbReference type="NCBI Taxonomy" id="2185115"/>
    <lineage>
        <taxon>Bacteria</taxon>
        <taxon>Pseudomonadati</taxon>
        <taxon>Pseudomonadota</taxon>
        <taxon>Alphaproteobacteria</taxon>
        <taxon>Rhodobacterales</taxon>
        <taxon>Paracoccaceae</taxon>
        <taxon>Tabrizicola</taxon>
    </lineage>
</organism>
<keyword evidence="10" id="KW-0282">Flagellum</keyword>
<dbReference type="NCBIfam" id="TIGR02492">
    <property type="entry name" value="flgK_ends"/>
    <property type="match status" value="1"/>
</dbReference>
<reference evidence="11" key="1">
    <citation type="journal article" date="2019" name="Int. J. Syst. Evol. Microbiol.">
        <title>The Global Catalogue of Microorganisms (GCM) 10K type strain sequencing project: providing services to taxonomists for standard genome sequencing and annotation.</title>
        <authorList>
            <consortium name="The Broad Institute Genomics Platform"/>
            <consortium name="The Broad Institute Genome Sequencing Center for Infectious Disease"/>
            <person name="Wu L."/>
            <person name="Ma J."/>
        </authorList>
    </citation>
    <scope>NUCLEOTIDE SEQUENCE [LARGE SCALE GENOMIC DNA]</scope>
    <source>
        <strain evidence="11">KCTC 62102</strain>
    </source>
</reference>
<dbReference type="InterPro" id="IPR010930">
    <property type="entry name" value="Flg_bb/hook_C_dom"/>
</dbReference>
<feature type="domain" description="Flagellar hook-associated protein FlgK helical" evidence="9">
    <location>
        <begin position="91"/>
        <end position="314"/>
    </location>
</feature>
<dbReference type="Pfam" id="PF06429">
    <property type="entry name" value="Flg_bbr_C"/>
    <property type="match status" value="1"/>
</dbReference>
<evidence type="ECO:0000256" key="4">
    <source>
        <dbReference type="ARBA" id="ARBA00016244"/>
    </source>
</evidence>
<gene>
    <name evidence="10" type="primary">flgK</name>
    <name evidence="10" type="ORF">ACFOD6_22100</name>
</gene>
<dbReference type="Proteomes" id="UP001595445">
    <property type="component" value="Unassembled WGS sequence"/>
</dbReference>
<dbReference type="InterPro" id="IPR002371">
    <property type="entry name" value="FlgK"/>
</dbReference>
<evidence type="ECO:0000256" key="2">
    <source>
        <dbReference type="ARBA" id="ARBA00004613"/>
    </source>
</evidence>
<dbReference type="PANTHER" id="PTHR30033">
    <property type="entry name" value="FLAGELLAR HOOK-ASSOCIATED PROTEIN 1"/>
    <property type="match status" value="1"/>
</dbReference>
<dbReference type="EMBL" id="JBHRSM010000055">
    <property type="protein sequence ID" value="MFC3088742.1"/>
    <property type="molecule type" value="Genomic_DNA"/>
</dbReference>
<dbReference type="Pfam" id="PF22638">
    <property type="entry name" value="FlgK_D1"/>
    <property type="match status" value="1"/>
</dbReference>
<keyword evidence="6" id="KW-0975">Bacterial flagellum</keyword>
<dbReference type="InterPro" id="IPR019776">
    <property type="entry name" value="Flagellar_basal_body_rod_CS"/>
</dbReference>
<name>A0ABV7E027_9RHOB</name>
<evidence type="ECO:0000259" key="9">
    <source>
        <dbReference type="Pfam" id="PF22638"/>
    </source>
</evidence>
<dbReference type="RefSeq" id="WP_197643634.1">
    <property type="nucleotide sequence ID" value="NZ_JAEACP010000009.1"/>
</dbReference>
<dbReference type="InterPro" id="IPR001444">
    <property type="entry name" value="Flag_bb_rod_N"/>
</dbReference>
<evidence type="ECO:0000259" key="7">
    <source>
        <dbReference type="Pfam" id="PF00460"/>
    </source>
</evidence>
<sequence length="487" mass="50061">MSITSALSSALSGLTAASRRAEVLSSNVANAATPGYARREVGLRAAVLAGTGQGVSVTGISRDVDKSLLANRRLAQAGDGDRNTRASFLAGVEQAFGTPDSLGSLAARLAAFDSALVEAAGRPDSQARLANVLTAAKGLVSGLALATRDIQTARETADRQIADQVGLLNSTLEKVHVLNTELRSFTGTGRDVSALLDERQRLVDTISTIVPLREVEREGNQIALFTTGGAPLLEGNRVEIGFTPVHAITPDMSQALGGLSGITINGRPYDTSGAASPILGGSLGALFAVRDELATGAQGRLDAVARDLVERFAAAGLDPSTTPGAPGLFTDAGAPFLAADEVGLAGRLQVNATADPEQGGALHRLRDGLGATVEGPPGDATLLKALHGALVGSRPLSSAALPAGSRSLATLTAEVLSDASARRLSGQSDQAFASARLTALTDLEAQNGIDTDREMQELLTIEKHYAANARVIQTADQMIDILMRLGE</sequence>
<protein>
    <recommendedName>
        <fullName evidence="4">Flagellar hook-associated protein 1</fullName>
    </recommendedName>
</protein>
<evidence type="ECO:0000256" key="3">
    <source>
        <dbReference type="ARBA" id="ARBA00009677"/>
    </source>
</evidence>
<proteinExistence type="inferred from homology"/>
<dbReference type="PROSITE" id="PS00588">
    <property type="entry name" value="FLAGELLA_BB_ROD"/>
    <property type="match status" value="1"/>
</dbReference>
<accession>A0ABV7E027</accession>
<comment type="subcellular location">
    <subcellularLocation>
        <location evidence="1">Bacterial flagellum basal body</location>
    </subcellularLocation>
    <subcellularLocation>
        <location evidence="2">Secreted</location>
    </subcellularLocation>
</comment>
<feature type="domain" description="Flagellar basal body rod protein N-terminal" evidence="7">
    <location>
        <begin position="9"/>
        <end position="36"/>
    </location>
</feature>
<evidence type="ECO:0000256" key="1">
    <source>
        <dbReference type="ARBA" id="ARBA00004117"/>
    </source>
</evidence>